<gene>
    <name evidence="1" type="ordered locus">Gura_2551</name>
</gene>
<keyword evidence="2" id="KW-1185">Reference proteome</keyword>
<accession>A5G4L1</accession>
<name>A5G4L1_GEOUR</name>
<dbReference type="SUPFAM" id="SSF53756">
    <property type="entry name" value="UDP-Glycosyltransferase/glycogen phosphorylase"/>
    <property type="match status" value="1"/>
</dbReference>
<organism evidence="1 2">
    <name type="scientific">Geotalea uraniireducens (strain Rf4)</name>
    <name type="common">Geobacter uraniireducens</name>
    <dbReference type="NCBI Taxonomy" id="351605"/>
    <lineage>
        <taxon>Bacteria</taxon>
        <taxon>Pseudomonadati</taxon>
        <taxon>Thermodesulfobacteriota</taxon>
        <taxon>Desulfuromonadia</taxon>
        <taxon>Geobacterales</taxon>
        <taxon>Geobacteraceae</taxon>
        <taxon>Geotalea</taxon>
    </lineage>
</organism>
<dbReference type="PANTHER" id="PTHR21015:SF22">
    <property type="entry name" value="GLYCOSYLTRANSFERASE"/>
    <property type="match status" value="1"/>
</dbReference>
<dbReference type="KEGG" id="gur:Gura_2551"/>
<proteinExistence type="predicted"/>
<dbReference type="HOGENOM" id="CLU_058209_1_0_7"/>
<dbReference type="Proteomes" id="UP000006695">
    <property type="component" value="Chromosome"/>
</dbReference>
<dbReference type="OrthoDB" id="271062at2"/>
<dbReference type="STRING" id="351605.Gura_2551"/>
<evidence type="ECO:0000313" key="2">
    <source>
        <dbReference type="Proteomes" id="UP000006695"/>
    </source>
</evidence>
<dbReference type="EMBL" id="CP000698">
    <property type="protein sequence ID" value="ABQ26729.1"/>
    <property type="molecule type" value="Genomic_DNA"/>
</dbReference>
<dbReference type="GO" id="GO:0016757">
    <property type="term" value="F:glycosyltransferase activity"/>
    <property type="evidence" value="ECO:0007669"/>
    <property type="project" value="TreeGrafter"/>
</dbReference>
<protein>
    <submittedName>
        <fullName evidence="1">Glycosyl transferase related to UDP-glucuronosyltransferase-like protein</fullName>
    </submittedName>
</protein>
<dbReference type="PANTHER" id="PTHR21015">
    <property type="entry name" value="UDP-N-ACETYLGLUCOSAMINE--N-ACETYLMURAMYL-(PENTAPEPTIDE) PYROPHOSPHORYL-UNDECAPRENOL N-ACETYLGLUCOSAMINE TRANSFERASE 1"/>
    <property type="match status" value="1"/>
</dbReference>
<reference evidence="1 2" key="1">
    <citation type="submission" date="2007-05" db="EMBL/GenBank/DDBJ databases">
        <title>Complete sequence of Geobacter uraniireducens Rf4.</title>
        <authorList>
            <consortium name="US DOE Joint Genome Institute"/>
            <person name="Copeland A."/>
            <person name="Lucas S."/>
            <person name="Lapidus A."/>
            <person name="Barry K."/>
            <person name="Detter J.C."/>
            <person name="Glavina del Rio T."/>
            <person name="Hammon N."/>
            <person name="Israni S."/>
            <person name="Dalin E."/>
            <person name="Tice H."/>
            <person name="Pitluck S."/>
            <person name="Chertkov O."/>
            <person name="Brettin T."/>
            <person name="Bruce D."/>
            <person name="Han C."/>
            <person name="Schmutz J."/>
            <person name="Larimer F."/>
            <person name="Land M."/>
            <person name="Hauser L."/>
            <person name="Kyrpides N."/>
            <person name="Mikhailova N."/>
            <person name="Shelobolina E."/>
            <person name="Aklujkar M."/>
            <person name="Lovley D."/>
            <person name="Richardson P."/>
        </authorList>
    </citation>
    <scope>NUCLEOTIDE SEQUENCE [LARGE SCALE GENOMIC DNA]</scope>
    <source>
        <strain evidence="1 2">Rf4</strain>
    </source>
</reference>
<dbReference type="AlphaFoldDB" id="A5G4L1"/>
<evidence type="ECO:0000313" key="1">
    <source>
        <dbReference type="EMBL" id="ABQ26729.1"/>
    </source>
</evidence>
<dbReference type="Gene3D" id="3.40.50.2000">
    <property type="entry name" value="Glycogen Phosphorylase B"/>
    <property type="match status" value="2"/>
</dbReference>
<dbReference type="RefSeq" id="WP_011939414.1">
    <property type="nucleotide sequence ID" value="NC_009483.1"/>
</dbReference>
<sequence length="409" mass="45304">MSRFLLAWALGGNYGHLGKLAPLTRALKDSGHDVALAVRDLSTLGQFLDRSEATFLQAPVDAPPRWRLQPASFADILEESGFGNPDRLDGLVRGWHGLFDLYRPDVVVAEYAPSAVFAAKLAGIPCLRMDTGFAIPPEMSPYPCFRPWLKLRREQLLGKEMNMLQAMNQVRKDYGHSAHEYLFQAVQANLTLLTTVPELDHYPARKGGCYIGPLLNLDTGQNVPWPGGNGKRIFAYLRPFPELGLVLDGLRDCGSQTIAVVPGIDQELCDRYSGSNLSITSQTAALRPILTKADLVVSHTGHGLTSAALLAGVPTLAIPTQIEQMMLMRTIERIGIGIGITPNALRAHFQEVLQKTLADQEITHRTQEIAAKYSRYDEKRTLARLIKTIERLPEAIRNRQPGKQEKINR</sequence>
<keyword evidence="1" id="KW-0808">Transferase</keyword>